<proteinExistence type="predicted"/>
<dbReference type="InterPro" id="IPR004482">
    <property type="entry name" value="Mg_chelat-rel"/>
</dbReference>
<dbReference type="Proteomes" id="UP000177078">
    <property type="component" value="Unassembled WGS sequence"/>
</dbReference>
<feature type="domain" description="Magnesium chelatase ChlI-like catalytic" evidence="3">
    <location>
        <begin position="193"/>
        <end position="398"/>
    </location>
</feature>
<evidence type="ECO:0000259" key="3">
    <source>
        <dbReference type="Pfam" id="PF01078"/>
    </source>
</evidence>
<gene>
    <name evidence="5" type="ORF">A3F15_00315</name>
</gene>
<dbReference type="InterPro" id="IPR027417">
    <property type="entry name" value="P-loop_NTPase"/>
</dbReference>
<evidence type="ECO:0000259" key="4">
    <source>
        <dbReference type="Pfam" id="PF13335"/>
    </source>
</evidence>
<sequence length="519" mass="57298">MIAKVQSSAVVGLEAIPVDVEVDVSSGSLPSFTIVGLPDKAVEESRERVRSAIKNSGADFPAKRITVNLAPADLPKEGPSYDLPIALGILLASEQLEAEIDDALFLGELSLDGRLRHTNGILPQAIMARNKKLKRVFLPSINANEASILAGIKIYPVPSLISLFKHLTAAEEIKPQKHININSFLKDEIFDLDMNDIRGQEQAKRAMEIAAAGAHNILLKGPPGAGKTMLARTLPSVLPKLTFEEALETTKIYSISGLLDKKSLVSKRPFRSPHHTTSHIGLIGGGNVPKPGEISLAHRGVLFLDEFPEFPRHVLEALRQPMEDGNITISRASGRVLFPCKFMLIAAQNPCPCGFYGDKTKECKCNLNQILRYQKRVSGPMLDRIDIHLDVPAVKTEKLVSNEKNLKAETSKEIRKRVQKARDMQLKRFSAKGGSSSGRKYKITSNAEMSTRDVKEFCVLSPESLEILRLAVERMNLSARSYFRTIKIARTIADLEQSIKIKPVHIAEALQYRPKQESI</sequence>
<evidence type="ECO:0000256" key="1">
    <source>
        <dbReference type="ARBA" id="ARBA00022741"/>
    </source>
</evidence>
<dbReference type="InterPro" id="IPR000523">
    <property type="entry name" value="Mg_chelatse_chII-like_cat_dom"/>
</dbReference>
<dbReference type="NCBIfam" id="TIGR00368">
    <property type="entry name" value="YifB family Mg chelatase-like AAA ATPase"/>
    <property type="match status" value="1"/>
</dbReference>
<accession>A0A1G2RDP8</accession>
<dbReference type="InterPro" id="IPR001208">
    <property type="entry name" value="MCM_dom"/>
</dbReference>
<dbReference type="SUPFAM" id="SSF52540">
    <property type="entry name" value="P-loop containing nucleoside triphosphate hydrolases"/>
    <property type="match status" value="1"/>
</dbReference>
<dbReference type="GO" id="GO:0003677">
    <property type="term" value="F:DNA binding"/>
    <property type="evidence" value="ECO:0007669"/>
    <property type="project" value="InterPro"/>
</dbReference>
<dbReference type="Gene3D" id="3.40.50.300">
    <property type="entry name" value="P-loop containing nucleotide triphosphate hydrolases"/>
    <property type="match status" value="1"/>
</dbReference>
<evidence type="ECO:0000256" key="2">
    <source>
        <dbReference type="ARBA" id="ARBA00022840"/>
    </source>
</evidence>
<name>A0A1G2RDP8_9BACT</name>
<dbReference type="GO" id="GO:0005524">
    <property type="term" value="F:ATP binding"/>
    <property type="evidence" value="ECO:0007669"/>
    <property type="project" value="UniProtKB-KW"/>
</dbReference>
<protein>
    <submittedName>
        <fullName evidence="5">Magnesium chelatase</fullName>
    </submittedName>
</protein>
<evidence type="ECO:0000313" key="6">
    <source>
        <dbReference type="Proteomes" id="UP000177078"/>
    </source>
</evidence>
<dbReference type="PANTHER" id="PTHR32039:SF7">
    <property type="entry name" value="COMPETENCE PROTEIN COMM"/>
    <property type="match status" value="1"/>
</dbReference>
<dbReference type="EMBL" id="MHUC01000014">
    <property type="protein sequence ID" value="OHA70976.1"/>
    <property type="molecule type" value="Genomic_DNA"/>
</dbReference>
<dbReference type="InterPro" id="IPR025158">
    <property type="entry name" value="Mg_chelat-rel_C"/>
</dbReference>
<keyword evidence="1" id="KW-0547">Nucleotide-binding</keyword>
<dbReference type="Gene3D" id="3.30.230.10">
    <property type="match status" value="1"/>
</dbReference>
<feature type="domain" description="Mg chelatase-related protein C-terminal" evidence="4">
    <location>
        <begin position="409"/>
        <end position="513"/>
    </location>
</feature>
<dbReference type="InterPro" id="IPR014721">
    <property type="entry name" value="Ribsml_uS5_D2-typ_fold_subgr"/>
</dbReference>
<dbReference type="Pfam" id="PF01078">
    <property type="entry name" value="Mg_chelatase"/>
    <property type="match status" value="1"/>
</dbReference>
<dbReference type="PRINTS" id="PR01657">
    <property type="entry name" value="MCMFAMILY"/>
</dbReference>
<dbReference type="PANTHER" id="PTHR32039">
    <property type="entry name" value="MAGNESIUM-CHELATASE SUBUNIT CHLI"/>
    <property type="match status" value="1"/>
</dbReference>
<dbReference type="STRING" id="1802457.A3F15_00315"/>
<reference evidence="5 6" key="1">
    <citation type="journal article" date="2016" name="Nat. Commun.">
        <title>Thousands of microbial genomes shed light on interconnected biogeochemical processes in an aquifer system.</title>
        <authorList>
            <person name="Anantharaman K."/>
            <person name="Brown C.T."/>
            <person name="Hug L.A."/>
            <person name="Sharon I."/>
            <person name="Castelle C.J."/>
            <person name="Probst A.J."/>
            <person name="Thomas B.C."/>
            <person name="Singh A."/>
            <person name="Wilkins M.J."/>
            <person name="Karaoz U."/>
            <person name="Brodie E.L."/>
            <person name="Williams K.H."/>
            <person name="Hubbard S.S."/>
            <person name="Banfield J.F."/>
        </authorList>
    </citation>
    <scope>NUCLEOTIDE SEQUENCE [LARGE SCALE GENOMIC DNA]</scope>
</reference>
<dbReference type="Pfam" id="PF13541">
    <property type="entry name" value="ChlI"/>
    <property type="match status" value="1"/>
</dbReference>
<dbReference type="InterPro" id="IPR045006">
    <property type="entry name" value="CHLI-like"/>
</dbReference>
<dbReference type="CDD" id="cd00009">
    <property type="entry name" value="AAA"/>
    <property type="match status" value="1"/>
</dbReference>
<dbReference type="AlphaFoldDB" id="A0A1G2RDP8"/>
<dbReference type="InterPro" id="IPR020568">
    <property type="entry name" value="Ribosomal_Su5_D2-typ_SF"/>
</dbReference>
<comment type="caution">
    <text evidence="5">The sequence shown here is derived from an EMBL/GenBank/DDBJ whole genome shotgun (WGS) entry which is preliminary data.</text>
</comment>
<dbReference type="SUPFAM" id="SSF54211">
    <property type="entry name" value="Ribosomal protein S5 domain 2-like"/>
    <property type="match status" value="1"/>
</dbReference>
<evidence type="ECO:0000313" key="5">
    <source>
        <dbReference type="EMBL" id="OHA70976.1"/>
    </source>
</evidence>
<dbReference type="Pfam" id="PF13335">
    <property type="entry name" value="Mg_chelatase_C"/>
    <property type="match status" value="1"/>
</dbReference>
<keyword evidence="2" id="KW-0067">ATP-binding</keyword>
<organism evidence="5 6">
    <name type="scientific">Candidatus Wildermuthbacteria bacterium RIFCSPHIGHO2_12_FULL_40_12</name>
    <dbReference type="NCBI Taxonomy" id="1802457"/>
    <lineage>
        <taxon>Bacteria</taxon>
        <taxon>Candidatus Wildermuthiibacteriota</taxon>
    </lineage>
</organism>